<accession>A0A1I4GHD6</accession>
<dbReference type="InterPro" id="IPR048299">
    <property type="entry name" value="LtrB_central"/>
</dbReference>
<evidence type="ECO:0000259" key="3">
    <source>
        <dbReference type="Pfam" id="PF20874"/>
    </source>
</evidence>
<evidence type="ECO:0000313" key="4">
    <source>
        <dbReference type="EMBL" id="SFL29279.1"/>
    </source>
</evidence>
<dbReference type="Pfam" id="PF03432">
    <property type="entry name" value="Relaxase"/>
    <property type="match status" value="1"/>
</dbReference>
<reference evidence="4 5" key="1">
    <citation type="submission" date="2016-10" db="EMBL/GenBank/DDBJ databases">
        <authorList>
            <person name="de Groot N.N."/>
        </authorList>
    </citation>
    <scope>NUCLEOTIDE SEQUENCE [LARGE SCALE GENOMIC DNA]</scope>
    <source>
        <strain evidence="4 5">M79</strain>
    </source>
</reference>
<dbReference type="AlphaFoldDB" id="A0A1I4GHD6"/>
<feature type="domain" description="MobA/VirD2-like nuclease" evidence="2">
    <location>
        <begin position="21"/>
        <end position="151"/>
    </location>
</feature>
<feature type="domain" description="Group II intron-interrupted relaxase LtrB central" evidence="3">
    <location>
        <begin position="289"/>
        <end position="370"/>
    </location>
</feature>
<evidence type="ECO:0000256" key="1">
    <source>
        <dbReference type="SAM" id="Coils"/>
    </source>
</evidence>
<protein>
    <submittedName>
        <fullName evidence="4">Relaxase/Mobilisation nuclease domain-containing protein</fullName>
    </submittedName>
</protein>
<dbReference type="Proteomes" id="UP000181969">
    <property type="component" value="Unassembled WGS sequence"/>
</dbReference>
<dbReference type="Pfam" id="PF20874">
    <property type="entry name" value="Relaxase_M"/>
    <property type="match status" value="1"/>
</dbReference>
<name>A0A1I4GHD6_9LACT</name>
<dbReference type="EMBL" id="FOTJ01000004">
    <property type="protein sequence ID" value="SFL29279.1"/>
    <property type="molecule type" value="Genomic_DNA"/>
</dbReference>
<keyword evidence="1" id="KW-0175">Coiled coil</keyword>
<evidence type="ECO:0000259" key="2">
    <source>
        <dbReference type="Pfam" id="PF03432"/>
    </source>
</evidence>
<sequence>MPITKTISIKSEKNLTRAVHYILNPDKTEEQVLTSGYKINNLNNADFEMNLTRFLARQVSGNSKTSKEEVLARHIIQSFDPTDQLTPEQIHEIGRRTVLELTGGSHEFIIATHVDREHIHNHIIFNSTSSVDLKKFRWQKGTANLLRNISDLEADLAGAKVLNQAKRNSHTKYENWRKQNNYRVELKERLDFLMKHALDMDDFRVKARLLNIEMETSGKSEQYGSFIRYKLLDLPQERPARDYTMSKKIRKYSFEKIEERLTHNTVVFNPAEIASEYQKQKAEKEADPDLKLRIEPWQIEKDSMTGIYLRMTIGKRKTGLIKIPAYKLDVLENGDVEIYINRKDTFYFLDDKNKASSHFIKGADVIGQLSEENLQKPVRKNSAMRNVREMSAALNLLSRRHIHGEAALEALGEEFVSNLQETERSLQQLDEKIIELTEAVKFKRQDITQVNLLRGLQEERKNLKTSYDDVLNQLEIVENVKARLLDSEKLESKQ</sequence>
<dbReference type="OrthoDB" id="9762440at2"/>
<evidence type="ECO:0000313" key="5">
    <source>
        <dbReference type="Proteomes" id="UP000181969"/>
    </source>
</evidence>
<proteinExistence type="predicted"/>
<feature type="coiled-coil region" evidence="1">
    <location>
        <begin position="412"/>
        <end position="473"/>
    </location>
</feature>
<organism evidence="4 5">
    <name type="scientific">Lactococcus garvieae</name>
    <dbReference type="NCBI Taxonomy" id="1363"/>
    <lineage>
        <taxon>Bacteria</taxon>
        <taxon>Bacillati</taxon>
        <taxon>Bacillota</taxon>
        <taxon>Bacilli</taxon>
        <taxon>Lactobacillales</taxon>
        <taxon>Streptococcaceae</taxon>
        <taxon>Lactococcus</taxon>
    </lineage>
</organism>
<dbReference type="RefSeq" id="WP_074750910.1">
    <property type="nucleotide sequence ID" value="NZ_FOTJ01000004.1"/>
</dbReference>
<dbReference type="InterPro" id="IPR005094">
    <property type="entry name" value="Endonuclease_MobA/VirD2"/>
</dbReference>
<gene>
    <name evidence="4" type="ORF">SAMN05216438_10437</name>
</gene>